<proteinExistence type="predicted"/>
<dbReference type="EMBL" id="KK852639">
    <property type="protein sequence ID" value="KDR19646.1"/>
    <property type="molecule type" value="Genomic_DNA"/>
</dbReference>
<protein>
    <submittedName>
        <fullName evidence="1">Uncharacterized protein</fullName>
    </submittedName>
</protein>
<organism evidence="1 2">
    <name type="scientific">Zootermopsis nevadensis</name>
    <name type="common">Dampwood termite</name>
    <dbReference type="NCBI Taxonomy" id="136037"/>
    <lineage>
        <taxon>Eukaryota</taxon>
        <taxon>Metazoa</taxon>
        <taxon>Ecdysozoa</taxon>
        <taxon>Arthropoda</taxon>
        <taxon>Hexapoda</taxon>
        <taxon>Insecta</taxon>
        <taxon>Pterygota</taxon>
        <taxon>Neoptera</taxon>
        <taxon>Polyneoptera</taxon>
        <taxon>Dictyoptera</taxon>
        <taxon>Blattodea</taxon>
        <taxon>Blattoidea</taxon>
        <taxon>Termitoidae</taxon>
        <taxon>Termopsidae</taxon>
        <taxon>Zootermopsis</taxon>
    </lineage>
</organism>
<dbReference type="InParanoid" id="A0A067RH45"/>
<name>A0A067RH45_ZOONE</name>
<evidence type="ECO:0000313" key="2">
    <source>
        <dbReference type="Proteomes" id="UP000027135"/>
    </source>
</evidence>
<sequence>MFFKMAILRDKNYDYLLLLLNDVFIGFPTKADVVLTVFPAARSTRCCLLPGLWKKNPECTVMQNLMTGRSISLITVFEAMGLRVVSFKTQCEQELLCAVPFLTTHNAE</sequence>
<dbReference type="AlphaFoldDB" id="A0A067RH45"/>
<dbReference type="Proteomes" id="UP000027135">
    <property type="component" value="Unassembled WGS sequence"/>
</dbReference>
<evidence type="ECO:0000313" key="1">
    <source>
        <dbReference type="EMBL" id="KDR19646.1"/>
    </source>
</evidence>
<accession>A0A067RH45</accession>
<reference evidence="1 2" key="1">
    <citation type="journal article" date="2014" name="Nat. Commun.">
        <title>Molecular traces of alternative social organization in a termite genome.</title>
        <authorList>
            <person name="Terrapon N."/>
            <person name="Li C."/>
            <person name="Robertson H.M."/>
            <person name="Ji L."/>
            <person name="Meng X."/>
            <person name="Booth W."/>
            <person name="Chen Z."/>
            <person name="Childers C.P."/>
            <person name="Glastad K.M."/>
            <person name="Gokhale K."/>
            <person name="Gowin J."/>
            <person name="Gronenberg W."/>
            <person name="Hermansen R.A."/>
            <person name="Hu H."/>
            <person name="Hunt B.G."/>
            <person name="Huylmans A.K."/>
            <person name="Khalil S.M."/>
            <person name="Mitchell R.D."/>
            <person name="Munoz-Torres M.C."/>
            <person name="Mustard J.A."/>
            <person name="Pan H."/>
            <person name="Reese J.T."/>
            <person name="Scharf M.E."/>
            <person name="Sun F."/>
            <person name="Vogel H."/>
            <person name="Xiao J."/>
            <person name="Yang W."/>
            <person name="Yang Z."/>
            <person name="Yang Z."/>
            <person name="Zhou J."/>
            <person name="Zhu J."/>
            <person name="Brent C.S."/>
            <person name="Elsik C.G."/>
            <person name="Goodisman M.A."/>
            <person name="Liberles D.A."/>
            <person name="Roe R.M."/>
            <person name="Vargo E.L."/>
            <person name="Vilcinskas A."/>
            <person name="Wang J."/>
            <person name="Bornberg-Bauer E."/>
            <person name="Korb J."/>
            <person name="Zhang G."/>
            <person name="Liebig J."/>
        </authorList>
    </citation>
    <scope>NUCLEOTIDE SEQUENCE [LARGE SCALE GENOMIC DNA]</scope>
    <source>
        <tissue evidence="1">Whole organism</tissue>
    </source>
</reference>
<keyword evidence="2" id="KW-1185">Reference proteome</keyword>
<gene>
    <name evidence="1" type="ORF">L798_06167</name>
</gene>